<dbReference type="Pfam" id="PF19979">
    <property type="entry name" value="DUF6415"/>
    <property type="match status" value="1"/>
</dbReference>
<protein>
    <submittedName>
        <fullName evidence="1">Uncharacterized protein</fullName>
    </submittedName>
</protein>
<dbReference type="InterPro" id="IPR046300">
    <property type="entry name" value="DUF6415"/>
</dbReference>
<proteinExistence type="predicted"/>
<sequence length="142" mass="15154">MPVWPYTGMTDGGLRSPLHRRKEGEPEIVDVISVILEAGRVPPPPQQVSSSTGKLRSFIGKTARAVRAAAKQLPEGDARRCDAAKAVDEALYLAEHGDPGNGLLSAFAYCRSLAQAAQQLRGLEEQLLLLAQDGSRAVGHAE</sequence>
<reference evidence="1 2" key="1">
    <citation type="submission" date="2020-04" db="EMBL/GenBank/DDBJ databases">
        <title>Draft Genome Sequence of Streptomyces morookaense DSM 40503, an 8-azaguanine-producing strain.</title>
        <authorList>
            <person name="Qi J."/>
            <person name="Gao J.-M."/>
        </authorList>
    </citation>
    <scope>NUCLEOTIDE SEQUENCE [LARGE SCALE GENOMIC DNA]</scope>
    <source>
        <strain evidence="1 2">DSM 40503</strain>
    </source>
</reference>
<comment type="caution">
    <text evidence="1">The sequence shown here is derived from an EMBL/GenBank/DDBJ whole genome shotgun (WGS) entry which is preliminary data.</text>
</comment>
<dbReference type="AlphaFoldDB" id="A0A7Y7E9N1"/>
<gene>
    <name evidence="1" type="ORF">HG542_26665</name>
</gene>
<accession>A0A7Y7E9N1</accession>
<evidence type="ECO:0000313" key="1">
    <source>
        <dbReference type="EMBL" id="NVK81213.1"/>
    </source>
</evidence>
<dbReference type="RefSeq" id="WP_171085757.1">
    <property type="nucleotide sequence ID" value="NZ_BNBU01000005.1"/>
</dbReference>
<keyword evidence="2" id="KW-1185">Reference proteome</keyword>
<dbReference type="Proteomes" id="UP000587462">
    <property type="component" value="Unassembled WGS sequence"/>
</dbReference>
<name>A0A7Y7E9N1_STRMO</name>
<evidence type="ECO:0000313" key="2">
    <source>
        <dbReference type="Proteomes" id="UP000587462"/>
    </source>
</evidence>
<dbReference type="EMBL" id="JABBXF010000073">
    <property type="protein sequence ID" value="NVK81213.1"/>
    <property type="molecule type" value="Genomic_DNA"/>
</dbReference>
<organism evidence="1 2">
    <name type="scientific">Streptomyces morookaense</name>
    <name type="common">Streptoverticillium morookaense</name>
    <dbReference type="NCBI Taxonomy" id="1970"/>
    <lineage>
        <taxon>Bacteria</taxon>
        <taxon>Bacillati</taxon>
        <taxon>Actinomycetota</taxon>
        <taxon>Actinomycetes</taxon>
        <taxon>Kitasatosporales</taxon>
        <taxon>Streptomycetaceae</taxon>
        <taxon>Streptomyces</taxon>
    </lineage>
</organism>